<dbReference type="Gene3D" id="3.90.550.10">
    <property type="entry name" value="Spore Coat Polysaccharide Biosynthesis Protein SpsA, Chain A"/>
    <property type="match status" value="1"/>
</dbReference>
<protein>
    <submittedName>
        <fullName evidence="1">DUF2064 domain-containing protein</fullName>
    </submittedName>
</protein>
<dbReference type="InterPro" id="IPR018641">
    <property type="entry name" value="Trfase_1_rSAM/seldom-assoc"/>
</dbReference>
<proteinExistence type="predicted"/>
<sequence length="200" mass="21990">MRRRLYIMVKEPRPGKVKTRLGREIGHVAAAWWFRHQLARLFRKLSKDARWQTILAVAPDTAISSPVWPEGIRRVAQGRGNLGQRMARVFRNANHGPVIIIGADIPDIRAADIEEAFRLLGHHDAVLGPAPDGGYWLVGLAHGGLRTPPGIFDGVRWSSAHAFHDTCASLPAGFRVALASTRADVDTESDLKSATRGVQT</sequence>
<keyword evidence="2" id="KW-1185">Reference proteome</keyword>
<dbReference type="PANTHER" id="PTHR36529">
    <property type="entry name" value="SLL1095 PROTEIN"/>
    <property type="match status" value="1"/>
</dbReference>
<evidence type="ECO:0000313" key="1">
    <source>
        <dbReference type="EMBL" id="QHQ36075.1"/>
    </source>
</evidence>
<dbReference type="InterPro" id="IPR029044">
    <property type="entry name" value="Nucleotide-diphossugar_trans"/>
</dbReference>
<dbReference type="NCBIfam" id="TIGR04282">
    <property type="entry name" value="glyco_like_cofC"/>
    <property type="match status" value="1"/>
</dbReference>
<evidence type="ECO:0000313" key="2">
    <source>
        <dbReference type="Proteomes" id="UP000464495"/>
    </source>
</evidence>
<dbReference type="SUPFAM" id="SSF53448">
    <property type="entry name" value="Nucleotide-diphospho-sugar transferases"/>
    <property type="match status" value="1"/>
</dbReference>
<organism evidence="1 2">
    <name type="scientific">Algicella marina</name>
    <dbReference type="NCBI Taxonomy" id="2683284"/>
    <lineage>
        <taxon>Bacteria</taxon>
        <taxon>Pseudomonadati</taxon>
        <taxon>Pseudomonadota</taxon>
        <taxon>Alphaproteobacteria</taxon>
        <taxon>Rhodobacterales</taxon>
        <taxon>Paracoccaceae</taxon>
        <taxon>Algicella</taxon>
    </lineage>
</organism>
<dbReference type="AlphaFoldDB" id="A0A6P1T2U7"/>
<accession>A0A6P1T2U7</accession>
<gene>
    <name evidence="1" type="ORF">GO499_13270</name>
</gene>
<dbReference type="RefSeq" id="WP_161862629.1">
    <property type="nucleotide sequence ID" value="NZ_CP046620.1"/>
</dbReference>
<dbReference type="KEGG" id="amaq:GO499_13270"/>
<dbReference type="Proteomes" id="UP000464495">
    <property type="component" value="Chromosome"/>
</dbReference>
<name>A0A6P1T2U7_9RHOB</name>
<dbReference type="EMBL" id="CP046620">
    <property type="protein sequence ID" value="QHQ36075.1"/>
    <property type="molecule type" value="Genomic_DNA"/>
</dbReference>
<dbReference type="PANTHER" id="PTHR36529:SF1">
    <property type="entry name" value="GLYCOSYLTRANSFERASE"/>
    <property type="match status" value="1"/>
</dbReference>
<dbReference type="Pfam" id="PF09837">
    <property type="entry name" value="DUF2064"/>
    <property type="match status" value="1"/>
</dbReference>
<reference evidence="1 2" key="1">
    <citation type="submission" date="2019-12" db="EMBL/GenBank/DDBJ databases">
        <title>Complete genome sequence of Algicella marina strain 9Alg 56(T) isolated from the red alga Tichocarpus crinitus.</title>
        <authorList>
            <person name="Kim S.-G."/>
            <person name="Nedashkovskaya O.I."/>
        </authorList>
    </citation>
    <scope>NUCLEOTIDE SEQUENCE [LARGE SCALE GENOMIC DNA]</scope>
    <source>
        <strain evidence="1 2">9Alg 56</strain>
    </source>
</reference>